<dbReference type="Proteomes" id="UP000430146">
    <property type="component" value="Unassembled WGS sequence"/>
</dbReference>
<gene>
    <name evidence="3" type="ORF">AELLOGFF_03226</name>
</gene>
<reference evidence="3 4" key="1">
    <citation type="submission" date="2019-11" db="EMBL/GenBank/DDBJ databases">
        <authorList>
            <person name="Holert J."/>
        </authorList>
    </citation>
    <scope>NUCLEOTIDE SEQUENCE [LARGE SCALE GENOMIC DNA]</scope>
    <source>
        <strain evidence="3">BC8_1</strain>
    </source>
</reference>
<protein>
    <recommendedName>
        <fullName evidence="2">HTH cro/C1-type domain-containing protein</fullName>
    </recommendedName>
</protein>
<dbReference type="OrthoDB" id="4752783at2"/>
<feature type="domain" description="HTH cro/C1-type" evidence="2">
    <location>
        <begin position="43"/>
        <end position="97"/>
    </location>
</feature>
<dbReference type="InterPro" id="IPR050807">
    <property type="entry name" value="TransReg_Diox_bact_type"/>
</dbReference>
<dbReference type="InterPro" id="IPR010982">
    <property type="entry name" value="Lambda_DNA-bd_dom_sf"/>
</dbReference>
<evidence type="ECO:0000259" key="2">
    <source>
        <dbReference type="PROSITE" id="PS50943"/>
    </source>
</evidence>
<dbReference type="InterPro" id="IPR001387">
    <property type="entry name" value="Cro/C1-type_HTH"/>
</dbReference>
<dbReference type="PROSITE" id="PS50943">
    <property type="entry name" value="HTH_CROC1"/>
    <property type="match status" value="1"/>
</dbReference>
<keyword evidence="4" id="KW-1185">Reference proteome</keyword>
<evidence type="ECO:0000313" key="4">
    <source>
        <dbReference type="Proteomes" id="UP000430146"/>
    </source>
</evidence>
<proteinExistence type="predicted"/>
<dbReference type="AlphaFoldDB" id="A0A5S9P8L4"/>
<dbReference type="GO" id="GO:0005829">
    <property type="term" value="C:cytosol"/>
    <property type="evidence" value="ECO:0007669"/>
    <property type="project" value="TreeGrafter"/>
</dbReference>
<dbReference type="SUPFAM" id="SSF47413">
    <property type="entry name" value="lambda repressor-like DNA-binding domains"/>
    <property type="match status" value="1"/>
</dbReference>
<evidence type="ECO:0000313" key="3">
    <source>
        <dbReference type="EMBL" id="CAA0099968.1"/>
    </source>
</evidence>
<organism evidence="3 4">
    <name type="scientific">Mycolicibacterium vanbaalenii</name>
    <name type="common">Mycobacterium vanbaalenii</name>
    <dbReference type="NCBI Taxonomy" id="110539"/>
    <lineage>
        <taxon>Bacteria</taxon>
        <taxon>Bacillati</taxon>
        <taxon>Actinomycetota</taxon>
        <taxon>Actinomycetes</taxon>
        <taxon>Mycobacteriales</taxon>
        <taxon>Mycobacteriaceae</taxon>
        <taxon>Mycolicibacterium</taxon>
    </lineage>
</organism>
<sequence length="112" mass="12057">MSPTQASTTAEERKRAGVVARELQAQADRALLARIMPVVGRNIAQRRETLGLSQRALSEQASVDRIFLRGVEAGERTPTVVFLAKIAPALQTTVAALTRGIEQAMAMPSQDS</sequence>
<dbReference type="EMBL" id="CACSIP010000007">
    <property type="protein sequence ID" value="CAA0099968.1"/>
    <property type="molecule type" value="Genomic_DNA"/>
</dbReference>
<evidence type="ECO:0000256" key="1">
    <source>
        <dbReference type="ARBA" id="ARBA00023125"/>
    </source>
</evidence>
<dbReference type="PANTHER" id="PTHR46797">
    <property type="entry name" value="HTH-TYPE TRANSCRIPTIONAL REGULATOR"/>
    <property type="match status" value="1"/>
</dbReference>
<dbReference type="GO" id="GO:0003677">
    <property type="term" value="F:DNA binding"/>
    <property type="evidence" value="ECO:0007669"/>
    <property type="project" value="UniProtKB-KW"/>
</dbReference>
<dbReference type="SMART" id="SM00530">
    <property type="entry name" value="HTH_XRE"/>
    <property type="match status" value="1"/>
</dbReference>
<dbReference type="RefSeq" id="WP_083129153.1">
    <property type="nucleotide sequence ID" value="NZ_CACSIP010000007.1"/>
</dbReference>
<dbReference type="Pfam" id="PF01381">
    <property type="entry name" value="HTH_3"/>
    <property type="match status" value="1"/>
</dbReference>
<keyword evidence="1" id="KW-0238">DNA-binding</keyword>
<dbReference type="CDD" id="cd00093">
    <property type="entry name" value="HTH_XRE"/>
    <property type="match status" value="1"/>
</dbReference>
<dbReference type="PANTHER" id="PTHR46797:SF24">
    <property type="entry name" value="DNA-BINDING PHAGE PROTEIN"/>
    <property type="match status" value="1"/>
</dbReference>
<accession>A0A5S9P8L4</accession>
<name>A0A5S9P8L4_MYCVN</name>
<dbReference type="GO" id="GO:0003700">
    <property type="term" value="F:DNA-binding transcription factor activity"/>
    <property type="evidence" value="ECO:0007669"/>
    <property type="project" value="TreeGrafter"/>
</dbReference>
<dbReference type="Gene3D" id="1.10.260.40">
    <property type="entry name" value="lambda repressor-like DNA-binding domains"/>
    <property type="match status" value="1"/>
</dbReference>